<feature type="transmembrane region" description="Helical" evidence="10">
    <location>
        <begin position="239"/>
        <end position="256"/>
    </location>
</feature>
<dbReference type="EC" id="2.7.13.3" evidence="2"/>
<dbReference type="SUPFAM" id="SSF55874">
    <property type="entry name" value="ATPase domain of HSP90 chaperone/DNA topoisomerase II/histidine kinase"/>
    <property type="match status" value="2"/>
</dbReference>
<dbReference type="InterPro" id="IPR003594">
    <property type="entry name" value="HATPase_dom"/>
</dbReference>
<dbReference type="Gene3D" id="3.30.565.10">
    <property type="entry name" value="Histidine kinase-like ATPase, C-terminal domain"/>
    <property type="match status" value="2"/>
</dbReference>
<gene>
    <name evidence="13" type="ORF">QJS35_23720</name>
</gene>
<feature type="transmembrane region" description="Helical" evidence="10">
    <location>
        <begin position="388"/>
        <end position="406"/>
    </location>
</feature>
<feature type="modified residue" description="4-aspartylphosphate" evidence="9">
    <location>
        <position position="750"/>
    </location>
</feature>
<accession>A0ABV1KZB3</accession>
<evidence type="ECO:0000256" key="7">
    <source>
        <dbReference type="ARBA" id="ARBA00022840"/>
    </source>
</evidence>
<dbReference type="Gene3D" id="1.10.287.130">
    <property type="match status" value="1"/>
</dbReference>
<dbReference type="Pfam" id="PF02518">
    <property type="entry name" value="HATPase_c"/>
    <property type="match status" value="2"/>
</dbReference>
<dbReference type="SUPFAM" id="SSF52172">
    <property type="entry name" value="CheY-like"/>
    <property type="match status" value="1"/>
</dbReference>
<feature type="transmembrane region" description="Helical" evidence="10">
    <location>
        <begin position="332"/>
        <end position="353"/>
    </location>
</feature>
<feature type="domain" description="Histidine kinase" evidence="11">
    <location>
        <begin position="928"/>
        <end position="1028"/>
    </location>
</feature>
<evidence type="ECO:0000256" key="2">
    <source>
        <dbReference type="ARBA" id="ARBA00012438"/>
    </source>
</evidence>
<evidence type="ECO:0000256" key="9">
    <source>
        <dbReference type="PROSITE-ProRule" id="PRU00169"/>
    </source>
</evidence>
<dbReference type="SUPFAM" id="SSF49785">
    <property type="entry name" value="Galactose-binding domain-like"/>
    <property type="match status" value="1"/>
</dbReference>
<dbReference type="PROSITE" id="PS50109">
    <property type="entry name" value="HIS_KIN"/>
    <property type="match status" value="2"/>
</dbReference>
<keyword evidence="10" id="KW-0472">Membrane</keyword>
<reference evidence="13 14" key="1">
    <citation type="journal article" date="2023" name="Genome Announc.">
        <title>Pan-Genome Analyses of the Genus Cohnella and Proposal of the Novel Species Cohnella silvisoli sp. nov., Isolated from Forest Soil.</title>
        <authorList>
            <person name="Wang C."/>
            <person name="Mao L."/>
            <person name="Bao G."/>
            <person name="Zhu H."/>
        </authorList>
    </citation>
    <scope>NUCLEOTIDE SEQUENCE [LARGE SCALE GENOMIC DNA]</scope>
    <source>
        <strain evidence="13 14">NL03-T5-1</strain>
    </source>
</reference>
<feature type="domain" description="Response regulatory" evidence="12">
    <location>
        <begin position="701"/>
        <end position="817"/>
    </location>
</feature>
<dbReference type="InterPro" id="IPR005467">
    <property type="entry name" value="His_kinase_dom"/>
</dbReference>
<dbReference type="CDD" id="cd16922">
    <property type="entry name" value="HATPase_EvgS-ArcB-TorS-like"/>
    <property type="match status" value="1"/>
</dbReference>
<dbReference type="Pfam" id="PF00072">
    <property type="entry name" value="Response_reg"/>
    <property type="match status" value="1"/>
</dbReference>
<dbReference type="InterPro" id="IPR003661">
    <property type="entry name" value="HisK_dim/P_dom"/>
</dbReference>
<feature type="transmembrane region" description="Helical" evidence="10">
    <location>
        <begin position="276"/>
        <end position="296"/>
    </location>
</feature>
<keyword evidence="6" id="KW-0418">Kinase</keyword>
<dbReference type="GO" id="GO:0005524">
    <property type="term" value="F:ATP binding"/>
    <property type="evidence" value="ECO:0007669"/>
    <property type="project" value="UniProtKB-KW"/>
</dbReference>
<feature type="transmembrane region" description="Helical" evidence="10">
    <location>
        <begin position="308"/>
        <end position="326"/>
    </location>
</feature>
<evidence type="ECO:0000313" key="14">
    <source>
        <dbReference type="Proteomes" id="UP001493487"/>
    </source>
</evidence>
<dbReference type="RefSeq" id="WP_232187714.1">
    <property type="nucleotide sequence ID" value="NZ_JAIOAP010000014.1"/>
</dbReference>
<keyword evidence="10" id="KW-1133">Transmembrane helix</keyword>
<dbReference type="Proteomes" id="UP001493487">
    <property type="component" value="Unassembled WGS sequence"/>
</dbReference>
<dbReference type="Gene3D" id="2.60.120.260">
    <property type="entry name" value="Galactose-binding domain-like"/>
    <property type="match status" value="1"/>
</dbReference>
<dbReference type="InterPro" id="IPR008979">
    <property type="entry name" value="Galactose-bd-like_sf"/>
</dbReference>
<evidence type="ECO:0000256" key="4">
    <source>
        <dbReference type="ARBA" id="ARBA00022679"/>
    </source>
</evidence>
<dbReference type="SMART" id="SM00387">
    <property type="entry name" value="HATPase_c"/>
    <property type="match status" value="2"/>
</dbReference>
<dbReference type="SMART" id="SM00448">
    <property type="entry name" value="REC"/>
    <property type="match status" value="1"/>
</dbReference>
<evidence type="ECO:0000256" key="3">
    <source>
        <dbReference type="ARBA" id="ARBA00022553"/>
    </source>
</evidence>
<comment type="caution">
    <text evidence="13">The sequence shown here is derived from an EMBL/GenBank/DDBJ whole genome shotgun (WGS) entry which is preliminary data.</text>
</comment>
<keyword evidence="10" id="KW-0812">Transmembrane</keyword>
<evidence type="ECO:0000256" key="5">
    <source>
        <dbReference type="ARBA" id="ARBA00022741"/>
    </source>
</evidence>
<feature type="transmembrane region" description="Helical" evidence="10">
    <location>
        <begin position="360"/>
        <end position="376"/>
    </location>
</feature>
<protein>
    <recommendedName>
        <fullName evidence="2">histidine kinase</fullName>
        <ecNumber evidence="2">2.7.13.3</ecNumber>
    </recommendedName>
</protein>
<dbReference type="InterPro" id="IPR011623">
    <property type="entry name" value="7TMR_DISM_rcpt_extracell_dom1"/>
</dbReference>
<dbReference type="Pfam" id="PF06580">
    <property type="entry name" value="His_kinase"/>
    <property type="match status" value="1"/>
</dbReference>
<dbReference type="EMBL" id="JASKHM010000015">
    <property type="protein sequence ID" value="MEQ4485398.1"/>
    <property type="molecule type" value="Genomic_DNA"/>
</dbReference>
<evidence type="ECO:0000256" key="1">
    <source>
        <dbReference type="ARBA" id="ARBA00000085"/>
    </source>
</evidence>
<dbReference type="InterPro" id="IPR010559">
    <property type="entry name" value="Sig_transdc_His_kin_internal"/>
</dbReference>
<comment type="catalytic activity">
    <reaction evidence="1">
        <text>ATP + protein L-histidine = ADP + protein N-phospho-L-histidine.</text>
        <dbReference type="EC" id="2.7.13.3"/>
    </reaction>
</comment>
<dbReference type="InterPro" id="IPR004358">
    <property type="entry name" value="Sig_transdc_His_kin-like_C"/>
</dbReference>
<organism evidence="13 14">
    <name type="scientific">Cohnella silvisoli</name>
    <dbReference type="NCBI Taxonomy" id="2873699"/>
    <lineage>
        <taxon>Bacteria</taxon>
        <taxon>Bacillati</taxon>
        <taxon>Bacillota</taxon>
        <taxon>Bacilli</taxon>
        <taxon>Bacillales</taxon>
        <taxon>Paenibacillaceae</taxon>
        <taxon>Cohnella</taxon>
    </lineage>
</organism>
<proteinExistence type="predicted"/>
<feature type="transmembrane region" description="Helical" evidence="10">
    <location>
        <begin position="205"/>
        <end position="232"/>
    </location>
</feature>
<evidence type="ECO:0000259" key="11">
    <source>
        <dbReference type="PROSITE" id="PS50109"/>
    </source>
</evidence>
<keyword evidence="5" id="KW-0547">Nucleotide-binding</keyword>
<evidence type="ECO:0000259" key="12">
    <source>
        <dbReference type="PROSITE" id="PS50110"/>
    </source>
</evidence>
<dbReference type="InterPro" id="IPR011006">
    <property type="entry name" value="CheY-like_superfamily"/>
</dbReference>
<dbReference type="PROSITE" id="PS50110">
    <property type="entry name" value="RESPONSE_REGULATORY"/>
    <property type="match status" value="1"/>
</dbReference>
<keyword evidence="8" id="KW-0902">Two-component regulatory system</keyword>
<feature type="domain" description="Histidine kinase" evidence="11">
    <location>
        <begin position="436"/>
        <end position="654"/>
    </location>
</feature>
<evidence type="ECO:0000313" key="13">
    <source>
        <dbReference type="EMBL" id="MEQ4485398.1"/>
    </source>
</evidence>
<dbReference type="Gene3D" id="3.40.50.2300">
    <property type="match status" value="1"/>
</dbReference>
<dbReference type="SUPFAM" id="SSF47384">
    <property type="entry name" value="Homodimeric domain of signal transducing histidine kinase"/>
    <property type="match status" value="1"/>
</dbReference>
<name>A0ABV1KZB3_9BACL</name>
<keyword evidence="4" id="KW-0808">Transferase</keyword>
<dbReference type="InterPro" id="IPR036890">
    <property type="entry name" value="HATPase_C_sf"/>
</dbReference>
<dbReference type="InterPro" id="IPR001789">
    <property type="entry name" value="Sig_transdc_resp-reg_receiver"/>
</dbReference>
<dbReference type="SMART" id="SM00388">
    <property type="entry name" value="HisKA"/>
    <property type="match status" value="1"/>
</dbReference>
<dbReference type="Pfam" id="PF00512">
    <property type="entry name" value="HisKA"/>
    <property type="match status" value="1"/>
</dbReference>
<dbReference type="CDD" id="cd17574">
    <property type="entry name" value="REC_OmpR"/>
    <property type="match status" value="1"/>
</dbReference>
<keyword evidence="7 13" id="KW-0067">ATP-binding</keyword>
<dbReference type="PANTHER" id="PTHR43547:SF2">
    <property type="entry name" value="HYBRID SIGNAL TRANSDUCTION HISTIDINE KINASE C"/>
    <property type="match status" value="1"/>
</dbReference>
<dbReference type="PRINTS" id="PR00344">
    <property type="entry name" value="BCTRLSENSOR"/>
</dbReference>
<dbReference type="InterPro" id="IPR036097">
    <property type="entry name" value="HisK_dim/P_sf"/>
</dbReference>
<evidence type="ECO:0000256" key="6">
    <source>
        <dbReference type="ARBA" id="ARBA00022777"/>
    </source>
</evidence>
<evidence type="ECO:0000256" key="8">
    <source>
        <dbReference type="ARBA" id="ARBA00023012"/>
    </source>
</evidence>
<keyword evidence="3 9" id="KW-0597">Phosphoprotein</keyword>
<dbReference type="CDD" id="cd00082">
    <property type="entry name" value="HisKA"/>
    <property type="match status" value="1"/>
</dbReference>
<dbReference type="PANTHER" id="PTHR43547">
    <property type="entry name" value="TWO-COMPONENT HISTIDINE KINASE"/>
    <property type="match status" value="1"/>
</dbReference>
<keyword evidence="14" id="KW-1185">Reference proteome</keyword>
<evidence type="ECO:0000256" key="10">
    <source>
        <dbReference type="SAM" id="Phobius"/>
    </source>
</evidence>
<sequence length="1028" mass="114785">MTKRKIVAIIGLFVLVLTGIRLLWFQLQTSPLHVEAVNGQLDLRGWDRHSSPMLSLNGQWEFYPYKLVAQTSNDGGVLDSGTQIARVPGSWTKDLSQKNNSTFGYGSYRLRILVEPNSKEPYNIRVPGISSSSALFVNGQLLAQSGQPADRAEAYTGGNVPYSTSFTTDRSVIDIVIHVANYDDHVMGGMMQPIKFGTEAAMDRAYWFSIGTQLTVCFILLMHAIYALILYVIGARQKALLYFSLSNISAIMTILIDDDRILPAWFPVNYEWTYKLYYLSFLGAAVSILQYTKHLLPSFSILKGARWYVALCGLYALFVLFLPTRLLSYTDLVHTLIVFIPYIIVPTLMVLATRRGIPDAIYLLLGVTGITVNMIWGVIKNTGWIESGYYPIDMIAAFIAFALFWFKRYFRTSAQTAKLAEQLQAADKLKDEFLVNTSHELRNPLHGILNIAQTVLDSDSPYDDDRNRTHMKLLVSVGKRMSYMLNDLLDLTRFKENRVRLHPTSLQVQTVASGVLDMIRFMTEGKPIQLINNIPSTLPPVLADENRLIQIIFNLLHNAVKFTNEGQIMIDAFTEDGKVFIQISDTGIGMDEETQSRIFQPYEQGDVETTASITGLGLGLAISKHLVELHQGTLTVSSKPTRGSVFTFSMPISDSAAPIADGFIAQPLASFTASEIASANEAVTSGRPELVPANANKDRPHILAIDDDPVNLSVLISVLSLENYDIVTATSGSEALSLLDAKVWDLIITDVMMPHMSGYEVAQAVRTRFSHSELPILLLTARNRAEDIEAGFLSGANDYVTKPVDALELRSRVRALTEVTRAVREQMRMEGAWLQAQIQPHFLFNTLNSLAALSAIDIGRMRKLLLVFGDYLRASFDFHNSERFVPLSKELELVRAYLYIEKERFEDRIEVIWEVDDDLQLYIPPLSIQPLVENAVRHGILMRARGGKIHIRITEFEGYVQISVQDDGIGMDGETLHQVLHKQAEAVGRGAGIGLINTDRRLKQLYGEGLQIHSSPGEGTLISFAARK</sequence>
<dbReference type="Pfam" id="PF07695">
    <property type="entry name" value="7TMR-DISM_7TM"/>
    <property type="match status" value="1"/>
</dbReference>